<dbReference type="InParanoid" id="A0A401H1S5"/>
<feature type="region of interest" description="Disordered" evidence="3">
    <location>
        <begin position="282"/>
        <end position="416"/>
    </location>
</feature>
<protein>
    <recommendedName>
        <fullName evidence="2">RecQ-mediated genome instability protein 1</fullName>
    </recommendedName>
</protein>
<dbReference type="STRING" id="139825.A0A401H1S5"/>
<dbReference type="GeneID" id="38785298"/>
<evidence type="ECO:0000313" key="7">
    <source>
        <dbReference type="Proteomes" id="UP000287166"/>
    </source>
</evidence>
<accession>A0A401H1S5</accession>
<dbReference type="PANTHER" id="PTHR14790">
    <property type="entry name" value="RECQ-MEDIATED GENOME INSTABILITY PROTEIN 1 RMI1"/>
    <property type="match status" value="1"/>
</dbReference>
<organism evidence="6 7">
    <name type="scientific">Sparassis crispa</name>
    <dbReference type="NCBI Taxonomy" id="139825"/>
    <lineage>
        <taxon>Eukaryota</taxon>
        <taxon>Fungi</taxon>
        <taxon>Dikarya</taxon>
        <taxon>Basidiomycota</taxon>
        <taxon>Agaricomycotina</taxon>
        <taxon>Agaricomycetes</taxon>
        <taxon>Polyporales</taxon>
        <taxon>Sparassidaceae</taxon>
        <taxon>Sparassis</taxon>
    </lineage>
</organism>
<dbReference type="AlphaFoldDB" id="A0A401H1S5"/>
<reference evidence="6 7" key="1">
    <citation type="journal article" date="2018" name="Sci. Rep.">
        <title>Genome sequence of the cauliflower mushroom Sparassis crispa (Hanabiratake) and its association with beneficial usage.</title>
        <authorList>
            <person name="Kiyama R."/>
            <person name="Furutani Y."/>
            <person name="Kawaguchi K."/>
            <person name="Nakanishi T."/>
        </authorList>
    </citation>
    <scope>NUCLEOTIDE SEQUENCE [LARGE SCALE GENOMIC DNA]</scope>
</reference>
<dbReference type="Gene3D" id="2.40.50.770">
    <property type="entry name" value="RecQ-mediated genome instability protein Rmi1, C-terminal domain"/>
    <property type="match status" value="1"/>
</dbReference>
<dbReference type="GO" id="GO:0016604">
    <property type="term" value="C:nuclear body"/>
    <property type="evidence" value="ECO:0007669"/>
    <property type="project" value="TreeGrafter"/>
</dbReference>
<evidence type="ECO:0000256" key="3">
    <source>
        <dbReference type="SAM" id="MobiDB-lite"/>
    </source>
</evidence>
<keyword evidence="7" id="KW-1185">Reference proteome</keyword>
<dbReference type="OrthoDB" id="341511at2759"/>
<dbReference type="Proteomes" id="UP000287166">
    <property type="component" value="Unassembled WGS sequence"/>
</dbReference>
<proteinExistence type="inferred from homology"/>
<feature type="compositionally biased region" description="Basic and acidic residues" evidence="3">
    <location>
        <begin position="501"/>
        <end position="511"/>
    </location>
</feature>
<comment type="similarity">
    <text evidence="1">Belongs to the RMI1 family.</text>
</comment>
<evidence type="ECO:0000256" key="2">
    <source>
        <dbReference type="ARBA" id="ARBA00018987"/>
    </source>
</evidence>
<dbReference type="GO" id="GO:0031422">
    <property type="term" value="C:RecQ family helicase-topoisomerase III complex"/>
    <property type="evidence" value="ECO:0007669"/>
    <property type="project" value="TreeGrafter"/>
</dbReference>
<feature type="compositionally biased region" description="Low complexity" evidence="3">
    <location>
        <begin position="254"/>
        <end position="269"/>
    </location>
</feature>
<dbReference type="InterPro" id="IPR013894">
    <property type="entry name" value="RMI1_OB"/>
</dbReference>
<dbReference type="EMBL" id="BFAD01000013">
    <property type="protein sequence ID" value="GBE88381.1"/>
    <property type="molecule type" value="Genomic_DNA"/>
</dbReference>
<sequence length="553" mass="59022">MAPPNQLVQWLRRNYPRPQIDPEWLDGCYEWIEGEFHLNPATQLDEIIQHVESQLLQSNLSDSMVAGTGLPTNIPPIDKTMITGPAVLVEIISITDVGQSAFTLQNVRQARIDRADLAGLAGDGDDDEGPIPKYPRSMLRFQLSDGSTVLQAFEYRRLPELELGETPLGYKMLIKDVRVRRGLAYLEPKCVVMKGGQNEERNAMQDHDFARSLRLRLGQPDIEDEDQPELPPAAPSAAPAQVNRAPPVAPPAAPAQVNPAAPQAPTPARVPGIAAAGIRSPFRELSEPPSPMAGPSRPSYDDDEGQPRRRKVPSRAGRSPSLAPPPRNRHETQSHYFTSASGSGAGSSSSKGKNAEILARERLFSPHRQPPVVVPDSDDEEPAPSATAVAGLGPSHQPPSPRTASSDDLFDEMYADPALFEQLDRVEREAMATQTTSTTAARIATARAIGAASTGPSSISASGSGSGPSGSSSAVESGLSGVGTGSNSSGSNRGGGADAGETERTAVDRVNLDIVTIDSDEEDKENVPVPTRHVRRRTARMAVTRGDVIELSD</sequence>
<name>A0A401H1S5_9APHY</name>
<feature type="compositionally biased region" description="Low complexity" evidence="3">
    <location>
        <begin position="339"/>
        <end position="352"/>
    </location>
</feature>
<gene>
    <name evidence="6" type="ORF">SCP_1301960</name>
</gene>
<dbReference type="InterPro" id="IPR042470">
    <property type="entry name" value="RMI1_N_C_sf"/>
</dbReference>
<feature type="domain" description="RMI1 N-terminal" evidence="5">
    <location>
        <begin position="11"/>
        <end position="63"/>
    </location>
</feature>
<feature type="compositionally biased region" description="Low complexity" evidence="3">
    <location>
        <begin position="449"/>
        <end position="491"/>
    </location>
</feature>
<feature type="domain" description="RecQ mediated genome instability protein 1 OB-fold" evidence="4">
    <location>
        <begin position="71"/>
        <end position="202"/>
    </location>
</feature>
<feature type="compositionally biased region" description="Low complexity" evidence="3">
    <location>
        <begin position="235"/>
        <end position="246"/>
    </location>
</feature>
<dbReference type="RefSeq" id="XP_027619294.1">
    <property type="nucleotide sequence ID" value="XM_027763493.1"/>
</dbReference>
<dbReference type="Pfam" id="PF08585">
    <property type="entry name" value="RMI1_N_C"/>
    <property type="match status" value="1"/>
</dbReference>
<feature type="region of interest" description="Disordered" evidence="3">
    <location>
        <begin position="449"/>
        <end position="533"/>
    </location>
</feature>
<dbReference type="GO" id="GO:0000712">
    <property type="term" value="P:resolution of meiotic recombination intermediates"/>
    <property type="evidence" value="ECO:0007669"/>
    <property type="project" value="TreeGrafter"/>
</dbReference>
<dbReference type="SMART" id="SM01161">
    <property type="entry name" value="DUF1767"/>
    <property type="match status" value="1"/>
</dbReference>
<evidence type="ECO:0000259" key="5">
    <source>
        <dbReference type="Pfam" id="PF21000"/>
    </source>
</evidence>
<dbReference type="Pfam" id="PF21000">
    <property type="entry name" value="RMI1_N_N"/>
    <property type="match status" value="1"/>
</dbReference>
<dbReference type="GO" id="GO:0000724">
    <property type="term" value="P:double-strand break repair via homologous recombination"/>
    <property type="evidence" value="ECO:0007669"/>
    <property type="project" value="TreeGrafter"/>
</dbReference>
<dbReference type="PANTHER" id="PTHR14790:SF15">
    <property type="entry name" value="RECQ-MEDIATED GENOME INSTABILITY PROTEIN 1"/>
    <property type="match status" value="1"/>
</dbReference>
<evidence type="ECO:0000256" key="1">
    <source>
        <dbReference type="ARBA" id="ARBA00006395"/>
    </source>
</evidence>
<feature type="region of interest" description="Disordered" evidence="3">
    <location>
        <begin position="222"/>
        <end position="269"/>
    </location>
</feature>
<evidence type="ECO:0000259" key="4">
    <source>
        <dbReference type="Pfam" id="PF08585"/>
    </source>
</evidence>
<dbReference type="InterPro" id="IPR049363">
    <property type="entry name" value="RMI1_N"/>
</dbReference>
<comment type="caution">
    <text evidence="6">The sequence shown here is derived from an EMBL/GenBank/DDBJ whole genome shotgun (WGS) entry which is preliminary data.</text>
</comment>
<evidence type="ECO:0000313" key="6">
    <source>
        <dbReference type="EMBL" id="GBE88381.1"/>
    </source>
</evidence>